<evidence type="ECO:0000313" key="1">
    <source>
        <dbReference type="EMBL" id="KAK4751253.1"/>
    </source>
</evidence>
<proteinExistence type="predicted"/>
<gene>
    <name evidence="1" type="ORF">SAY87_004735</name>
</gene>
<evidence type="ECO:0000313" key="2">
    <source>
        <dbReference type="Proteomes" id="UP001345219"/>
    </source>
</evidence>
<accession>A0AAN7JUU7</accession>
<reference evidence="1 2" key="1">
    <citation type="journal article" date="2023" name="Hortic Res">
        <title>Pangenome of water caltrop reveals structural variations and asymmetric subgenome divergence after allopolyploidization.</title>
        <authorList>
            <person name="Zhang X."/>
            <person name="Chen Y."/>
            <person name="Wang L."/>
            <person name="Yuan Y."/>
            <person name="Fang M."/>
            <person name="Shi L."/>
            <person name="Lu R."/>
            <person name="Comes H.P."/>
            <person name="Ma Y."/>
            <person name="Chen Y."/>
            <person name="Huang G."/>
            <person name="Zhou Y."/>
            <person name="Zheng Z."/>
            <person name="Qiu Y."/>
        </authorList>
    </citation>
    <scope>NUCLEOTIDE SEQUENCE [LARGE SCALE GENOMIC DNA]</scope>
    <source>
        <tissue evidence="1">Roots</tissue>
    </source>
</reference>
<name>A0AAN7JUU7_9MYRT</name>
<keyword evidence="2" id="KW-1185">Reference proteome</keyword>
<organism evidence="1 2">
    <name type="scientific">Trapa incisa</name>
    <dbReference type="NCBI Taxonomy" id="236973"/>
    <lineage>
        <taxon>Eukaryota</taxon>
        <taxon>Viridiplantae</taxon>
        <taxon>Streptophyta</taxon>
        <taxon>Embryophyta</taxon>
        <taxon>Tracheophyta</taxon>
        <taxon>Spermatophyta</taxon>
        <taxon>Magnoliopsida</taxon>
        <taxon>eudicotyledons</taxon>
        <taxon>Gunneridae</taxon>
        <taxon>Pentapetalae</taxon>
        <taxon>rosids</taxon>
        <taxon>malvids</taxon>
        <taxon>Myrtales</taxon>
        <taxon>Lythraceae</taxon>
        <taxon>Trapa</taxon>
    </lineage>
</organism>
<protein>
    <submittedName>
        <fullName evidence="1">Uncharacterized protein</fullName>
    </submittedName>
</protein>
<dbReference type="Proteomes" id="UP001345219">
    <property type="component" value="Chromosome 4"/>
</dbReference>
<comment type="caution">
    <text evidence="1">The sequence shown here is derived from an EMBL/GenBank/DDBJ whole genome shotgun (WGS) entry which is preliminary data.</text>
</comment>
<dbReference type="AlphaFoldDB" id="A0AAN7JUU7"/>
<dbReference type="EMBL" id="JAXIOK010000017">
    <property type="protein sequence ID" value="KAK4751253.1"/>
    <property type="molecule type" value="Genomic_DNA"/>
</dbReference>
<sequence>MSLGRGKQLQGPYGGERMVAQYAHDLLNLIYFVLEKYETKAACWGFIVGINPEVKFNMEGTWPYLDLDTTIKVAYECERMAEEMRDAMYIDKKEDPPSPNLDD</sequence>